<reference evidence="1" key="1">
    <citation type="journal article" date="2014" name="Front. Microbiol.">
        <title>High frequency of phylogenetically diverse reductive dehalogenase-homologous genes in deep subseafloor sedimentary metagenomes.</title>
        <authorList>
            <person name="Kawai M."/>
            <person name="Futagami T."/>
            <person name="Toyoda A."/>
            <person name="Takaki Y."/>
            <person name="Nishi S."/>
            <person name="Hori S."/>
            <person name="Arai W."/>
            <person name="Tsubouchi T."/>
            <person name="Morono Y."/>
            <person name="Uchiyama I."/>
            <person name="Ito T."/>
            <person name="Fujiyama A."/>
            <person name="Inagaki F."/>
            <person name="Takami H."/>
        </authorList>
    </citation>
    <scope>NUCLEOTIDE SEQUENCE</scope>
    <source>
        <strain evidence="1">Expedition CK06-06</strain>
    </source>
</reference>
<protein>
    <submittedName>
        <fullName evidence="1">Uncharacterized protein</fullName>
    </submittedName>
</protein>
<dbReference type="AlphaFoldDB" id="X1JCP0"/>
<organism evidence="1">
    <name type="scientific">marine sediment metagenome</name>
    <dbReference type="NCBI Taxonomy" id="412755"/>
    <lineage>
        <taxon>unclassified sequences</taxon>
        <taxon>metagenomes</taxon>
        <taxon>ecological metagenomes</taxon>
    </lineage>
</organism>
<comment type="caution">
    <text evidence="1">The sequence shown here is derived from an EMBL/GenBank/DDBJ whole genome shotgun (WGS) entry which is preliminary data.</text>
</comment>
<accession>X1JCP0</accession>
<dbReference type="EMBL" id="BARV01001138">
    <property type="protein sequence ID" value="GAH92451.1"/>
    <property type="molecule type" value="Genomic_DNA"/>
</dbReference>
<sequence>MQRVTVFGKSTRGFVGYHNNYGRWEEGHALAELFRDMGEPNWEQIPKMVARLEKQAKDHRIAASQIKTVCNELGLGDRVDALIAELKGSGVMSPKLGSLAEVSRAGTPIYELNPSLFTEKGKKKESFARWLMR</sequence>
<gene>
    <name evidence="1" type="ORF">S06H3_03485</name>
</gene>
<evidence type="ECO:0000313" key="1">
    <source>
        <dbReference type="EMBL" id="GAH92451.1"/>
    </source>
</evidence>
<proteinExistence type="predicted"/>
<name>X1JCP0_9ZZZZ</name>